<organism evidence="1 2">
    <name type="scientific">Hibiscus sabdariffa</name>
    <name type="common">roselle</name>
    <dbReference type="NCBI Taxonomy" id="183260"/>
    <lineage>
        <taxon>Eukaryota</taxon>
        <taxon>Viridiplantae</taxon>
        <taxon>Streptophyta</taxon>
        <taxon>Embryophyta</taxon>
        <taxon>Tracheophyta</taxon>
        <taxon>Spermatophyta</taxon>
        <taxon>Magnoliopsida</taxon>
        <taxon>eudicotyledons</taxon>
        <taxon>Gunneridae</taxon>
        <taxon>Pentapetalae</taxon>
        <taxon>rosids</taxon>
        <taxon>malvids</taxon>
        <taxon>Malvales</taxon>
        <taxon>Malvaceae</taxon>
        <taxon>Malvoideae</taxon>
        <taxon>Hibiscus</taxon>
    </lineage>
</organism>
<evidence type="ECO:0000313" key="1">
    <source>
        <dbReference type="EMBL" id="KAK8575030.1"/>
    </source>
</evidence>
<reference evidence="1 2" key="1">
    <citation type="journal article" date="2024" name="G3 (Bethesda)">
        <title>Genome assembly of Hibiscus sabdariffa L. provides insights into metabolisms of medicinal natural products.</title>
        <authorList>
            <person name="Kim T."/>
        </authorList>
    </citation>
    <scope>NUCLEOTIDE SEQUENCE [LARGE SCALE GENOMIC DNA]</scope>
    <source>
        <strain evidence="1">TK-2024</strain>
        <tissue evidence="1">Old leaves</tissue>
    </source>
</reference>
<gene>
    <name evidence="1" type="ORF">V6N12_062707</name>
</gene>
<accession>A0ABR2F9M5</accession>
<dbReference type="EMBL" id="JBBPBM010000007">
    <property type="protein sequence ID" value="KAK8575030.1"/>
    <property type="molecule type" value="Genomic_DNA"/>
</dbReference>
<dbReference type="Proteomes" id="UP001472677">
    <property type="component" value="Unassembled WGS sequence"/>
</dbReference>
<keyword evidence="2" id="KW-1185">Reference proteome</keyword>
<name>A0ABR2F9M5_9ROSI</name>
<evidence type="ECO:0000313" key="2">
    <source>
        <dbReference type="Proteomes" id="UP001472677"/>
    </source>
</evidence>
<protein>
    <submittedName>
        <fullName evidence="1">Uncharacterized protein</fullName>
    </submittedName>
</protein>
<proteinExistence type="predicted"/>
<comment type="caution">
    <text evidence="1">The sequence shown here is derived from an EMBL/GenBank/DDBJ whole genome shotgun (WGS) entry which is preliminary data.</text>
</comment>
<sequence>MKTAQKPLKNHPEITLLPSSNLLRDLHVRKCCQLATGGSGQACEITAHLATTAMSCTDGKVTEIREKIKEKILVLNESLKGDPRQRAATSYK</sequence>